<dbReference type="OrthoDB" id="8638122at2"/>
<name>W9H8A9_9PROT</name>
<dbReference type="RefSeq" id="WP_037447522.1">
    <property type="nucleotide sequence ID" value="NZ_AVFL01000002.1"/>
</dbReference>
<evidence type="ECO:0000256" key="3">
    <source>
        <dbReference type="ARBA" id="ARBA00023163"/>
    </source>
</evidence>
<dbReference type="AlphaFoldDB" id="W9H8A9"/>
<protein>
    <submittedName>
        <fullName evidence="5">Transcriptional regulator</fullName>
    </submittedName>
</protein>
<dbReference type="PRINTS" id="PR00035">
    <property type="entry name" value="HTHGNTR"/>
</dbReference>
<dbReference type="PROSITE" id="PS50949">
    <property type="entry name" value="HTH_GNTR"/>
    <property type="match status" value="1"/>
</dbReference>
<evidence type="ECO:0000256" key="1">
    <source>
        <dbReference type="ARBA" id="ARBA00023015"/>
    </source>
</evidence>
<dbReference type="SUPFAM" id="SSF48008">
    <property type="entry name" value="GntR ligand-binding domain-like"/>
    <property type="match status" value="1"/>
</dbReference>
<evidence type="ECO:0000259" key="4">
    <source>
        <dbReference type="PROSITE" id="PS50949"/>
    </source>
</evidence>
<dbReference type="Gene3D" id="1.20.120.530">
    <property type="entry name" value="GntR ligand-binding domain-like"/>
    <property type="match status" value="1"/>
</dbReference>
<dbReference type="Pfam" id="PF00392">
    <property type="entry name" value="GntR"/>
    <property type="match status" value="1"/>
</dbReference>
<dbReference type="Proteomes" id="UP000019486">
    <property type="component" value="Unassembled WGS sequence"/>
</dbReference>
<dbReference type="PANTHER" id="PTHR43537:SF45">
    <property type="entry name" value="GNTR FAMILY REGULATORY PROTEIN"/>
    <property type="match status" value="1"/>
</dbReference>
<comment type="caution">
    <text evidence="5">The sequence shown here is derived from an EMBL/GenBank/DDBJ whole genome shotgun (WGS) entry which is preliminary data.</text>
</comment>
<gene>
    <name evidence="5" type="ORF">N825_20395</name>
</gene>
<dbReference type="SMART" id="SM00345">
    <property type="entry name" value="HTH_GNTR"/>
    <property type="match status" value="1"/>
</dbReference>
<evidence type="ECO:0000313" key="6">
    <source>
        <dbReference type="Proteomes" id="UP000019486"/>
    </source>
</evidence>
<evidence type="ECO:0000256" key="2">
    <source>
        <dbReference type="ARBA" id="ARBA00023125"/>
    </source>
</evidence>
<dbReference type="InterPro" id="IPR036388">
    <property type="entry name" value="WH-like_DNA-bd_sf"/>
</dbReference>
<dbReference type="SUPFAM" id="SSF46785">
    <property type="entry name" value="Winged helix' DNA-binding domain"/>
    <property type="match status" value="1"/>
</dbReference>
<keyword evidence="3" id="KW-0804">Transcription</keyword>
<keyword evidence="2" id="KW-0238">DNA-binding</keyword>
<reference evidence="5 6" key="1">
    <citation type="submission" date="2013-08" db="EMBL/GenBank/DDBJ databases">
        <title>The genome sequence of Skermanella stibiiresistens.</title>
        <authorList>
            <person name="Zhu W."/>
            <person name="Wang G."/>
        </authorList>
    </citation>
    <scope>NUCLEOTIDE SEQUENCE [LARGE SCALE GENOMIC DNA]</scope>
    <source>
        <strain evidence="5 6">SB22</strain>
    </source>
</reference>
<dbReference type="InterPro" id="IPR036390">
    <property type="entry name" value="WH_DNA-bd_sf"/>
</dbReference>
<dbReference type="InterPro" id="IPR011711">
    <property type="entry name" value="GntR_C"/>
</dbReference>
<dbReference type="Pfam" id="PF07729">
    <property type="entry name" value="FCD"/>
    <property type="match status" value="1"/>
</dbReference>
<dbReference type="PANTHER" id="PTHR43537">
    <property type="entry name" value="TRANSCRIPTIONAL REGULATOR, GNTR FAMILY"/>
    <property type="match status" value="1"/>
</dbReference>
<keyword evidence="1" id="KW-0805">Transcription regulation</keyword>
<keyword evidence="6" id="KW-1185">Reference proteome</keyword>
<dbReference type="STRING" id="1385369.N825_20395"/>
<proteinExistence type="predicted"/>
<organism evidence="5 6">
    <name type="scientific">Skermanella stibiiresistens SB22</name>
    <dbReference type="NCBI Taxonomy" id="1385369"/>
    <lineage>
        <taxon>Bacteria</taxon>
        <taxon>Pseudomonadati</taxon>
        <taxon>Pseudomonadota</taxon>
        <taxon>Alphaproteobacteria</taxon>
        <taxon>Rhodospirillales</taxon>
        <taxon>Azospirillaceae</taxon>
        <taxon>Skermanella</taxon>
    </lineage>
</organism>
<dbReference type="CDD" id="cd07377">
    <property type="entry name" value="WHTH_GntR"/>
    <property type="match status" value="1"/>
</dbReference>
<dbReference type="InterPro" id="IPR008920">
    <property type="entry name" value="TF_FadR/GntR_C"/>
</dbReference>
<dbReference type="EMBL" id="AVFL01000002">
    <property type="protein sequence ID" value="EWY42254.1"/>
    <property type="molecule type" value="Genomic_DNA"/>
</dbReference>
<accession>W9H8A9</accession>
<dbReference type="SMART" id="SM00895">
    <property type="entry name" value="FCD"/>
    <property type="match status" value="1"/>
</dbReference>
<dbReference type="GO" id="GO:0003677">
    <property type="term" value="F:DNA binding"/>
    <property type="evidence" value="ECO:0007669"/>
    <property type="project" value="UniProtKB-KW"/>
</dbReference>
<dbReference type="Gene3D" id="1.10.10.10">
    <property type="entry name" value="Winged helix-like DNA-binding domain superfamily/Winged helix DNA-binding domain"/>
    <property type="match status" value="1"/>
</dbReference>
<sequence length="227" mass="24387">MKPVASQPVLIDQVYESLVEAIACGDLAAGGRIRQEELAERLGVSRQPVSHALQLLKRQGLLVESGKRGLVVAPLDAGRILDLYQVRTSLDALAARLAAKRVAAGSASPVACRDLEEMVKHGWSLDPDRPAAVFIQADVAFHTAIYRLSGNSAIEETVAPQWPHLKRSMGVVLDDPDHRPLVWREHASIVGFILAGNADQAEAEARAHASRAGTETSQRLADMAQAA</sequence>
<dbReference type="PATRIC" id="fig|1385369.3.peg.1000"/>
<dbReference type="GO" id="GO:0003700">
    <property type="term" value="F:DNA-binding transcription factor activity"/>
    <property type="evidence" value="ECO:0007669"/>
    <property type="project" value="InterPro"/>
</dbReference>
<evidence type="ECO:0000313" key="5">
    <source>
        <dbReference type="EMBL" id="EWY42254.1"/>
    </source>
</evidence>
<feature type="domain" description="HTH gntR-type" evidence="4">
    <location>
        <begin position="8"/>
        <end position="75"/>
    </location>
</feature>
<dbReference type="InterPro" id="IPR000524">
    <property type="entry name" value="Tscrpt_reg_HTH_GntR"/>
</dbReference>